<dbReference type="AlphaFoldDB" id="A0A9D2KL79"/>
<dbReference type="Pfam" id="PF18941">
    <property type="entry name" value="DUF5688"/>
    <property type="match status" value="1"/>
</dbReference>
<reference evidence="1" key="2">
    <citation type="submission" date="2021-04" db="EMBL/GenBank/DDBJ databases">
        <authorList>
            <person name="Gilroy R."/>
        </authorList>
    </citation>
    <scope>NUCLEOTIDE SEQUENCE</scope>
    <source>
        <strain evidence="1">CHK178-16964</strain>
    </source>
</reference>
<dbReference type="InterPro" id="IPR043743">
    <property type="entry name" value="DUF5688"/>
</dbReference>
<dbReference type="Proteomes" id="UP000823900">
    <property type="component" value="Unassembled WGS sequence"/>
</dbReference>
<gene>
    <name evidence="1" type="ORF">IAA07_00340</name>
</gene>
<reference evidence="1" key="1">
    <citation type="journal article" date="2021" name="PeerJ">
        <title>Extensive microbial diversity within the chicken gut microbiome revealed by metagenomics and culture.</title>
        <authorList>
            <person name="Gilroy R."/>
            <person name="Ravi A."/>
            <person name="Getino M."/>
            <person name="Pursley I."/>
            <person name="Horton D.L."/>
            <person name="Alikhan N.F."/>
            <person name="Baker D."/>
            <person name="Gharbi K."/>
            <person name="Hall N."/>
            <person name="Watson M."/>
            <person name="Adriaenssens E.M."/>
            <person name="Foster-Nyarko E."/>
            <person name="Jarju S."/>
            <person name="Secka A."/>
            <person name="Antonio M."/>
            <person name="Oren A."/>
            <person name="Chaudhuri R.R."/>
            <person name="La Ragione R."/>
            <person name="Hildebrand F."/>
            <person name="Pallen M.J."/>
        </authorList>
    </citation>
    <scope>NUCLEOTIDE SEQUENCE</scope>
    <source>
        <strain evidence="1">CHK178-16964</strain>
    </source>
</reference>
<evidence type="ECO:0000313" key="2">
    <source>
        <dbReference type="Proteomes" id="UP000823900"/>
    </source>
</evidence>
<evidence type="ECO:0000313" key="1">
    <source>
        <dbReference type="EMBL" id="HJA70012.1"/>
    </source>
</evidence>
<comment type="caution">
    <text evidence="1">The sequence shown here is derived from an EMBL/GenBank/DDBJ whole genome shotgun (WGS) entry which is preliminary data.</text>
</comment>
<sequence length="290" mass="33818">MKFDEFKEKVKKEMQEYFQDQCEIRIEKIVNNDGVLKTAMYLKRADQNVSPVCWLNNEYSQFIKEGEDQSAWFSCIKRLKEAFLSVQEDMAQKLAEKLPDYRKIQDQIVYRLIRKEDKEKFLENVPYLSFLDLAIVFYILETDGSGNSYYCLIRKDLMRAWKVSILELMERAEKNTPHLLPPRTFRFSDFGLLDTSVPVKILTNESLIYGAATVLYKGVLEKLSEETGTDLILIPSSVHEVLILPDTNEIEAKELAEIIKQVNDKELEPQEILSGHPYCFVRETGTLKMM</sequence>
<organism evidence="1 2">
    <name type="scientific">Candidatus Lachnoclostridium stercoravium</name>
    <dbReference type="NCBI Taxonomy" id="2838633"/>
    <lineage>
        <taxon>Bacteria</taxon>
        <taxon>Bacillati</taxon>
        <taxon>Bacillota</taxon>
        <taxon>Clostridia</taxon>
        <taxon>Lachnospirales</taxon>
        <taxon>Lachnospiraceae</taxon>
    </lineage>
</organism>
<proteinExistence type="predicted"/>
<accession>A0A9D2KL79</accession>
<protein>
    <submittedName>
        <fullName evidence="1">Uncharacterized protein</fullName>
    </submittedName>
</protein>
<name>A0A9D2KL79_9FIRM</name>
<dbReference type="EMBL" id="DWZA01000004">
    <property type="protein sequence ID" value="HJA70012.1"/>
    <property type="molecule type" value="Genomic_DNA"/>
</dbReference>